<protein>
    <recommendedName>
        <fullName evidence="3">Thioredoxin-like fold domain-containing protein</fullName>
    </recommendedName>
</protein>
<evidence type="ECO:0000313" key="5">
    <source>
        <dbReference type="Proteomes" id="UP000070352"/>
    </source>
</evidence>
<evidence type="ECO:0000259" key="3">
    <source>
        <dbReference type="Pfam" id="PF13192"/>
    </source>
</evidence>
<dbReference type="RefSeq" id="WP_068725389.1">
    <property type="nucleotide sequence ID" value="NZ_LSKU01000001.1"/>
</dbReference>
<evidence type="ECO:0000256" key="1">
    <source>
        <dbReference type="PIRSR" id="PIRSR037031-50"/>
    </source>
</evidence>
<dbReference type="Pfam" id="PF13192">
    <property type="entry name" value="Thioredoxin_3"/>
    <property type="match status" value="1"/>
</dbReference>
<keyword evidence="2" id="KW-0676">Redox-active center</keyword>
<dbReference type="EMBL" id="LSKU01000001">
    <property type="protein sequence ID" value="KXG44088.1"/>
    <property type="molecule type" value="Genomic_DNA"/>
</dbReference>
<keyword evidence="5" id="KW-1185">Reference proteome</keyword>
<dbReference type="STRING" id="1413211.U473_08800"/>
<name>A0A135L524_9BACI</name>
<dbReference type="OrthoDB" id="9800630at2"/>
<evidence type="ECO:0000256" key="2">
    <source>
        <dbReference type="PIRSR" id="PIRSR037031-51"/>
    </source>
</evidence>
<proteinExistence type="predicted"/>
<organism evidence="4 5">
    <name type="scientific">Tepidibacillus decaturensis</name>
    <dbReference type="NCBI Taxonomy" id="1413211"/>
    <lineage>
        <taxon>Bacteria</taxon>
        <taxon>Bacillati</taxon>
        <taxon>Bacillota</taxon>
        <taxon>Bacilli</taxon>
        <taxon>Bacillales</taxon>
        <taxon>Bacillaceae</taxon>
        <taxon>Tepidibacillus</taxon>
    </lineage>
</organism>
<accession>A0A135L524</accession>
<dbReference type="NCBIfam" id="TIGR00412">
    <property type="entry name" value="redox_disulf_2"/>
    <property type="match status" value="1"/>
</dbReference>
<dbReference type="Proteomes" id="UP000070352">
    <property type="component" value="Unassembled WGS sequence"/>
</dbReference>
<dbReference type="SUPFAM" id="SSF52833">
    <property type="entry name" value="Thioredoxin-like"/>
    <property type="match status" value="1"/>
</dbReference>
<feature type="active site" description="Nucleophile" evidence="1">
    <location>
        <position position="11"/>
    </location>
</feature>
<reference evidence="4 5" key="1">
    <citation type="submission" date="2016-02" db="EMBL/GenBank/DDBJ databases">
        <title>Draft Genome for Tepidibacillus decaturensis nov. sp. Strain Z9, an Anaerobic, Moderately Thermophilic and Heterotrophic Bacterium from Deep Subsurface of the Illinois Basin, USA.</title>
        <authorList>
            <person name="Dong Y."/>
            <person name="Chang J.Y."/>
            <person name="Sanford R."/>
            <person name="Fouke B.W."/>
        </authorList>
    </citation>
    <scope>NUCLEOTIDE SEQUENCE [LARGE SCALE GENOMIC DNA]</scope>
    <source>
        <strain evidence="4 5">Z9</strain>
    </source>
</reference>
<keyword evidence="2" id="KW-1015">Disulfide bond</keyword>
<feature type="disulfide bond" description="Redox-active" evidence="2">
    <location>
        <begin position="11"/>
        <end position="14"/>
    </location>
</feature>
<dbReference type="InterPro" id="IPR036249">
    <property type="entry name" value="Thioredoxin-like_sf"/>
</dbReference>
<evidence type="ECO:0000313" key="4">
    <source>
        <dbReference type="EMBL" id="KXG44088.1"/>
    </source>
</evidence>
<dbReference type="PIRSF" id="PIRSF037031">
    <property type="entry name" value="Redox_disulphide_2"/>
    <property type="match status" value="1"/>
</dbReference>
<gene>
    <name evidence="4" type="ORF">U473_08800</name>
</gene>
<comment type="caution">
    <text evidence="4">The sequence shown here is derived from an EMBL/GenBank/DDBJ whole genome shotgun (WGS) entry which is preliminary data.</text>
</comment>
<dbReference type="Gene3D" id="3.40.30.10">
    <property type="entry name" value="Glutaredoxin"/>
    <property type="match status" value="1"/>
</dbReference>
<dbReference type="PANTHER" id="PTHR36450">
    <property type="entry name" value="THIOREDOXIN"/>
    <property type="match status" value="1"/>
</dbReference>
<sequence length="80" mass="9191">MLEIKILGMGCKNCVRLQKEVEAIMEENQLKANIQKIQDVPGIMKYGIMSTPGLVINEKVKSFGRIPKREEILQYIKEEL</sequence>
<dbReference type="InterPro" id="IPR012336">
    <property type="entry name" value="Thioredoxin-like_fold"/>
</dbReference>
<feature type="active site" description="Nucleophile" evidence="1">
    <location>
        <position position="14"/>
    </location>
</feature>
<dbReference type="PANTHER" id="PTHR36450:SF1">
    <property type="entry name" value="THIOREDOXIN"/>
    <property type="match status" value="1"/>
</dbReference>
<dbReference type="AlphaFoldDB" id="A0A135L524"/>
<feature type="domain" description="Thioredoxin-like fold" evidence="3">
    <location>
        <begin position="3"/>
        <end position="76"/>
    </location>
</feature>
<dbReference type="InterPro" id="IPR005243">
    <property type="entry name" value="THIRX-like_proc"/>
</dbReference>